<organism evidence="2 3">
    <name type="scientific">Triticum turgidum subsp. durum</name>
    <name type="common">Durum wheat</name>
    <name type="synonym">Triticum durum</name>
    <dbReference type="NCBI Taxonomy" id="4567"/>
    <lineage>
        <taxon>Eukaryota</taxon>
        <taxon>Viridiplantae</taxon>
        <taxon>Streptophyta</taxon>
        <taxon>Embryophyta</taxon>
        <taxon>Tracheophyta</taxon>
        <taxon>Spermatophyta</taxon>
        <taxon>Magnoliopsida</taxon>
        <taxon>Liliopsida</taxon>
        <taxon>Poales</taxon>
        <taxon>Poaceae</taxon>
        <taxon>BOP clade</taxon>
        <taxon>Pooideae</taxon>
        <taxon>Triticodae</taxon>
        <taxon>Triticeae</taxon>
        <taxon>Triticinae</taxon>
        <taxon>Triticum</taxon>
    </lineage>
</organism>
<dbReference type="SUPFAM" id="SSF81383">
    <property type="entry name" value="F-box domain"/>
    <property type="match status" value="1"/>
</dbReference>
<evidence type="ECO:0000259" key="1">
    <source>
        <dbReference type="PROSITE" id="PS50181"/>
    </source>
</evidence>
<dbReference type="PANTHER" id="PTHR34223">
    <property type="entry name" value="OS11G0201299 PROTEIN"/>
    <property type="match status" value="1"/>
</dbReference>
<dbReference type="Proteomes" id="UP000324705">
    <property type="component" value="Chromosome 6B"/>
</dbReference>
<dbReference type="CDD" id="cd22160">
    <property type="entry name" value="F-box_AtFBL13-like"/>
    <property type="match status" value="1"/>
</dbReference>
<dbReference type="PROSITE" id="PS50181">
    <property type="entry name" value="FBOX"/>
    <property type="match status" value="1"/>
</dbReference>
<dbReference type="EMBL" id="LT934122">
    <property type="protein sequence ID" value="VAI62460.1"/>
    <property type="molecule type" value="Genomic_DNA"/>
</dbReference>
<dbReference type="InterPro" id="IPR053197">
    <property type="entry name" value="F-box_SCFL_complex_component"/>
</dbReference>
<protein>
    <recommendedName>
        <fullName evidence="1">F-box domain-containing protein</fullName>
    </recommendedName>
</protein>
<dbReference type="Gramene" id="TRITD6Bv1G212270.10">
    <property type="protein sequence ID" value="TRITD6Bv1G212270.10"/>
    <property type="gene ID" value="TRITD6Bv1G212270"/>
</dbReference>
<reference evidence="2 3" key="1">
    <citation type="submission" date="2017-09" db="EMBL/GenBank/DDBJ databases">
        <authorList>
            <consortium name="International Durum Wheat Genome Sequencing Consortium (IDWGSC)"/>
            <person name="Milanesi L."/>
        </authorList>
    </citation>
    <scope>NUCLEOTIDE SEQUENCE [LARGE SCALE GENOMIC DNA]</scope>
    <source>
        <strain evidence="3">cv. Svevo</strain>
    </source>
</reference>
<feature type="domain" description="F-box" evidence="1">
    <location>
        <begin position="10"/>
        <end position="58"/>
    </location>
</feature>
<keyword evidence="3" id="KW-1185">Reference proteome</keyword>
<sequence>MLEMATASDSDPFGDLPDELLSRVLSFLPAENAVQTCVLDTRWRDLWRRLTSLLFVFDGPTFPRYNRFKQLVKLVICLRGNSPLIRCEIDAYPDDEPENTFTNTRLLIDYALACEAEELVVRAADIQYDLPVFDVPLSLISQHLKTLHLEGVNLDHSALNFSGCPVLEDLRIQLCNIRAYEISSMSLKRLCITEYCLLPDNVRLLICAPSLISLHLEDFEGLTPFLENMPLLETAHVSLKDGCHDHCRSNRGVCDNIFCGCHTYPVKEGVLLNSLSNAAKLDLIALPKMFLYRWDLKWCPVFGELKTLLLNEWFTAVDLVCILRHSPVLEILTLQLDNTENIVGATGAQETITQSFVCEHLKFVYIECEKVDEGVGLILNILSSCGILHEQISIKEDPHSDSDLTGSQIACVPHLFQASSSLNASRNGHICVGVALIHPLIATPLIVTKMSGRS</sequence>
<evidence type="ECO:0000313" key="2">
    <source>
        <dbReference type="EMBL" id="VAI62460.1"/>
    </source>
</evidence>
<evidence type="ECO:0000313" key="3">
    <source>
        <dbReference type="Proteomes" id="UP000324705"/>
    </source>
</evidence>
<dbReference type="InterPro" id="IPR001810">
    <property type="entry name" value="F-box_dom"/>
</dbReference>
<name>A0A9R1BF87_TRITD</name>
<accession>A0A9R1BF87</accession>
<dbReference type="InterPro" id="IPR053781">
    <property type="entry name" value="F-box_AtFBL13-like"/>
</dbReference>
<proteinExistence type="predicted"/>
<gene>
    <name evidence="2" type="ORF">TRITD_6Bv1G212270</name>
</gene>
<dbReference type="PANTHER" id="PTHR34223:SF59">
    <property type="entry name" value="F-BOX DOMAIN-CONTAINING PROTEIN"/>
    <property type="match status" value="1"/>
</dbReference>
<dbReference type="InterPro" id="IPR036047">
    <property type="entry name" value="F-box-like_dom_sf"/>
</dbReference>
<dbReference type="Gene3D" id="1.20.1280.50">
    <property type="match status" value="1"/>
</dbReference>
<dbReference type="AlphaFoldDB" id="A0A9R1BF87"/>